<dbReference type="Pfam" id="PF05729">
    <property type="entry name" value="NACHT"/>
    <property type="match status" value="1"/>
</dbReference>
<dbReference type="SUPFAM" id="SSF52540">
    <property type="entry name" value="P-loop containing nucleoside triphosphate hydrolases"/>
    <property type="match status" value="1"/>
</dbReference>
<dbReference type="InterPro" id="IPR007111">
    <property type="entry name" value="NACHT_NTPase"/>
</dbReference>
<feature type="transmembrane region" description="Helical" evidence="1">
    <location>
        <begin position="532"/>
        <end position="553"/>
    </location>
</feature>
<dbReference type="RefSeq" id="WP_234764733.1">
    <property type="nucleotide sequence ID" value="NZ_JAKEIP010000100.1"/>
</dbReference>
<gene>
    <name evidence="3" type="ORF">L0P92_23055</name>
</gene>
<feature type="transmembrane region" description="Helical" evidence="1">
    <location>
        <begin position="504"/>
        <end position="526"/>
    </location>
</feature>
<dbReference type="Gene3D" id="3.40.50.300">
    <property type="entry name" value="P-loop containing nucleotide triphosphate hydrolases"/>
    <property type="match status" value="1"/>
</dbReference>
<keyword evidence="1" id="KW-0812">Transmembrane</keyword>
<feature type="domain" description="NACHT" evidence="2">
    <location>
        <begin position="142"/>
        <end position="258"/>
    </location>
</feature>
<feature type="transmembrane region" description="Helical" evidence="1">
    <location>
        <begin position="616"/>
        <end position="643"/>
    </location>
</feature>
<feature type="transmembrane region" description="Helical" evidence="1">
    <location>
        <begin position="437"/>
        <end position="459"/>
    </location>
</feature>
<keyword evidence="4" id="KW-1185">Reference proteome</keyword>
<dbReference type="EMBL" id="JAKEIP010000100">
    <property type="protein sequence ID" value="MCF1596430.1"/>
    <property type="molecule type" value="Genomic_DNA"/>
</dbReference>
<feature type="transmembrane region" description="Helical" evidence="1">
    <location>
        <begin position="30"/>
        <end position="51"/>
    </location>
</feature>
<dbReference type="InterPro" id="IPR027417">
    <property type="entry name" value="P-loop_NTPase"/>
</dbReference>
<dbReference type="AlphaFoldDB" id="A0A9X1PZJ1"/>
<feature type="transmembrane region" description="Helical" evidence="1">
    <location>
        <begin position="465"/>
        <end position="484"/>
    </location>
</feature>
<dbReference type="Proteomes" id="UP001139384">
    <property type="component" value="Unassembled WGS sequence"/>
</dbReference>
<keyword evidence="1" id="KW-0472">Membrane</keyword>
<evidence type="ECO:0000313" key="4">
    <source>
        <dbReference type="Proteomes" id="UP001139384"/>
    </source>
</evidence>
<proteinExistence type="predicted"/>
<feature type="transmembrane region" description="Helical" evidence="1">
    <location>
        <begin position="574"/>
        <end position="596"/>
    </location>
</feature>
<protein>
    <submittedName>
        <fullName evidence="3">NACHT domain-containing protein</fullName>
    </submittedName>
</protein>
<organism evidence="3 4">
    <name type="scientific">Streptomyces muensis</name>
    <dbReference type="NCBI Taxonomy" id="1077944"/>
    <lineage>
        <taxon>Bacteria</taxon>
        <taxon>Bacillati</taxon>
        <taxon>Actinomycetota</taxon>
        <taxon>Actinomycetes</taxon>
        <taxon>Kitasatosporales</taxon>
        <taxon>Streptomycetaceae</taxon>
        <taxon>Streptomyces</taxon>
    </lineage>
</organism>
<evidence type="ECO:0000259" key="2">
    <source>
        <dbReference type="PROSITE" id="PS50837"/>
    </source>
</evidence>
<name>A0A9X1PZJ1_STRM4</name>
<reference evidence="3" key="1">
    <citation type="submission" date="2022-01" db="EMBL/GenBank/DDBJ databases">
        <title>Draft Genome Sequences of Seven Type Strains of the Genus Streptomyces.</title>
        <authorList>
            <person name="Aziz S."/>
            <person name="Coretto E."/>
            <person name="Chronakova A."/>
            <person name="Sproer C."/>
            <person name="Huber K."/>
            <person name="Nouioui I."/>
            <person name="Gross H."/>
        </authorList>
    </citation>
    <scope>NUCLEOTIDE SEQUENCE</scope>
    <source>
        <strain evidence="3">DSM 103493</strain>
    </source>
</reference>
<keyword evidence="1" id="KW-1133">Transmembrane helix</keyword>
<sequence>MTSRERWTMALWLAGIAVAVWAVIRFGLEPVTAALGIGGTLLIASPARSLVQRTWAWNAERSEGERLGAAAAALNHAIERHWTTEAGRRKQHLAVDRIPVLWDTVREPHSRTTAGADPSAGGPQARHGTLDALIDDYLAHPSRLVIVGDAGSGKTGLCVDLTLALCRRGDLERIPVLLQLSAWDPETSFQDWIVRRLTEDYGFLGDTTKYGSGAARELLVHRRLLPLLDGLDELPPEARGQVLRALRENTHLPTDTVLTCRSEEFRATTAEEPLPDSRVVRLLPVAAEDTVTYLESHFPDDLERWEPVLRILRTDPTGPLATALSRPLMLFLARATYQPRNSTPGDLLDADRFGTSEAIEAHLLDMFVPVVFESPPVGADDGNPGRPARYWPAPAALGYLRFLASRLDARRRDGEHGAADLSWWELRGVAGVPRYPFVLVPGVIGTVSCCLLGLLLFGLFGRPAFGALFGAGVGVVFSPLLGLLRTEPPRRFVPRRSARQPRLVLRPLLLDLGFGLIGLVTGGLIAGLLYSVTYGIAAGLAFGVVFATARRFTRPTEPKHAITPLRSLRDDRDAVLYAWLFGSLAGAVVGGFLATAGIHRARYDLVFSASAATTGVVGALVGALLAGAGLGMVVLSTSAWGHFNTARWWLAWRRRTPWHLVTFLDDAYRLGVLRSTGAHYQFRHASLQHHLAAARPAGSPAPLGSADQSAAG</sequence>
<dbReference type="PROSITE" id="PS50837">
    <property type="entry name" value="NACHT"/>
    <property type="match status" value="1"/>
</dbReference>
<evidence type="ECO:0000256" key="1">
    <source>
        <dbReference type="SAM" id="Phobius"/>
    </source>
</evidence>
<comment type="caution">
    <text evidence="3">The sequence shown here is derived from an EMBL/GenBank/DDBJ whole genome shotgun (WGS) entry which is preliminary data.</text>
</comment>
<accession>A0A9X1PZJ1</accession>
<feature type="transmembrane region" description="Helical" evidence="1">
    <location>
        <begin position="7"/>
        <end position="24"/>
    </location>
</feature>
<evidence type="ECO:0000313" key="3">
    <source>
        <dbReference type="EMBL" id="MCF1596430.1"/>
    </source>
</evidence>